<evidence type="ECO:0008006" key="3">
    <source>
        <dbReference type="Google" id="ProtNLM"/>
    </source>
</evidence>
<dbReference type="Proteomes" id="UP000033452">
    <property type="component" value="Unassembled WGS sequence"/>
</dbReference>
<dbReference type="RefSeq" id="WP_046003263.1">
    <property type="nucleotide sequence ID" value="NZ_JXYA01000002.1"/>
</dbReference>
<dbReference type="PATRIC" id="fig|43658.5.peg.394"/>
<dbReference type="Gene3D" id="3.40.50.1240">
    <property type="entry name" value="Phosphoglycerate mutase-like"/>
    <property type="match status" value="1"/>
</dbReference>
<name>A0A0F4QZG6_9GAMM</name>
<dbReference type="PANTHER" id="PTHR47623:SF1">
    <property type="entry name" value="OS09G0287300 PROTEIN"/>
    <property type="match status" value="1"/>
</dbReference>
<dbReference type="CDD" id="cd07067">
    <property type="entry name" value="HP_PGM_like"/>
    <property type="match status" value="1"/>
</dbReference>
<dbReference type="InterPro" id="IPR029033">
    <property type="entry name" value="His_PPase_superfam"/>
</dbReference>
<reference evidence="1 2" key="1">
    <citation type="journal article" date="2015" name="BMC Genomics">
        <title>Genome mining reveals unlocked bioactive potential of marine Gram-negative bacteria.</title>
        <authorList>
            <person name="Machado H."/>
            <person name="Sonnenschein E.C."/>
            <person name="Melchiorsen J."/>
            <person name="Gram L."/>
        </authorList>
    </citation>
    <scope>NUCLEOTIDE SEQUENCE [LARGE SCALE GENOMIC DNA]</scope>
    <source>
        <strain evidence="1 2">S2471</strain>
    </source>
</reference>
<accession>A0A0F4QZG6</accession>
<dbReference type="InterPro" id="IPR013078">
    <property type="entry name" value="His_Pase_superF_clade-1"/>
</dbReference>
<dbReference type="Pfam" id="PF00300">
    <property type="entry name" value="His_Phos_1"/>
    <property type="match status" value="1"/>
</dbReference>
<comment type="caution">
    <text evidence="1">The sequence shown here is derived from an EMBL/GenBank/DDBJ whole genome shotgun (WGS) entry which is preliminary data.</text>
</comment>
<proteinExistence type="predicted"/>
<keyword evidence="2" id="KW-1185">Reference proteome</keyword>
<dbReference type="SUPFAM" id="SSF53254">
    <property type="entry name" value="Phosphoglycerate mutase-like"/>
    <property type="match status" value="1"/>
</dbReference>
<evidence type="ECO:0000313" key="2">
    <source>
        <dbReference type="Proteomes" id="UP000033452"/>
    </source>
</evidence>
<sequence length="164" mass="18410">MNKTLRLIRHAKSSWQDTQLHDIDRPLKPKGVRRTQALAAQLGLLPQTHIFTSPARRAHDTAHILHAECQVSKAVEVIPALYTFDATDLMDCLHLLPDECSDVTVVGHNPAMTILVNHLIRHQLDNLVTAGYVELSLQSAHWHKVAAENVTLERFILRPELGTT</sequence>
<dbReference type="SMART" id="SM00855">
    <property type="entry name" value="PGAM"/>
    <property type="match status" value="1"/>
</dbReference>
<evidence type="ECO:0000313" key="1">
    <source>
        <dbReference type="EMBL" id="KJZ13108.1"/>
    </source>
</evidence>
<protein>
    <recommendedName>
        <fullName evidence="3">Phosphohistidine phosphatase</fullName>
    </recommendedName>
</protein>
<dbReference type="PANTHER" id="PTHR47623">
    <property type="entry name" value="OS09G0287300 PROTEIN"/>
    <property type="match status" value="1"/>
</dbReference>
<gene>
    <name evidence="1" type="ORF">TW77_01910</name>
</gene>
<dbReference type="EMBL" id="JXYA01000002">
    <property type="protein sequence ID" value="KJZ13108.1"/>
    <property type="molecule type" value="Genomic_DNA"/>
</dbReference>
<dbReference type="AlphaFoldDB" id="A0A0F4QZG6"/>
<organism evidence="1 2">
    <name type="scientific">Pseudoalteromonas rubra</name>
    <dbReference type="NCBI Taxonomy" id="43658"/>
    <lineage>
        <taxon>Bacteria</taxon>
        <taxon>Pseudomonadati</taxon>
        <taxon>Pseudomonadota</taxon>
        <taxon>Gammaproteobacteria</taxon>
        <taxon>Alteromonadales</taxon>
        <taxon>Pseudoalteromonadaceae</taxon>
        <taxon>Pseudoalteromonas</taxon>
    </lineage>
</organism>
<dbReference type="OrthoDB" id="9810154at2"/>